<dbReference type="InterPro" id="IPR013149">
    <property type="entry name" value="ADH-like_C"/>
</dbReference>
<dbReference type="SUPFAM" id="SSF50129">
    <property type="entry name" value="GroES-like"/>
    <property type="match status" value="1"/>
</dbReference>
<dbReference type="STRING" id="5786.F0ZBU5"/>
<dbReference type="GO" id="GO:0003960">
    <property type="term" value="F:quinone reductase (NADPH) activity"/>
    <property type="evidence" value="ECO:0000318"/>
    <property type="project" value="GO_Central"/>
</dbReference>
<name>F0ZBU5_DICPU</name>
<dbReference type="GO" id="GO:0008270">
    <property type="term" value="F:zinc ion binding"/>
    <property type="evidence" value="ECO:0007669"/>
    <property type="project" value="InterPro"/>
</dbReference>
<dbReference type="GO" id="GO:0070402">
    <property type="term" value="F:NADPH binding"/>
    <property type="evidence" value="ECO:0000318"/>
    <property type="project" value="GO_Central"/>
</dbReference>
<keyword evidence="2" id="KW-0560">Oxidoreductase</keyword>
<proteinExistence type="predicted"/>
<dbReference type="SUPFAM" id="SSF51735">
    <property type="entry name" value="NAD(P)-binding Rossmann-fold domains"/>
    <property type="match status" value="1"/>
</dbReference>
<evidence type="ECO:0000256" key="2">
    <source>
        <dbReference type="ARBA" id="ARBA00023002"/>
    </source>
</evidence>
<dbReference type="InterPro" id="IPR036291">
    <property type="entry name" value="NAD(P)-bd_dom_sf"/>
</dbReference>
<dbReference type="SMART" id="SM00829">
    <property type="entry name" value="PKS_ER"/>
    <property type="match status" value="1"/>
</dbReference>
<dbReference type="VEuPathDB" id="AmoebaDB:DICPUDRAFT_96862"/>
<dbReference type="GO" id="GO:0035925">
    <property type="term" value="F:mRNA 3'-UTR AU-rich region binding"/>
    <property type="evidence" value="ECO:0000318"/>
    <property type="project" value="GO_Central"/>
</dbReference>
<accession>F0ZBU5</accession>
<dbReference type="eggNOG" id="KOG1197">
    <property type="taxonomic scope" value="Eukaryota"/>
</dbReference>
<dbReference type="InterPro" id="IPR011032">
    <property type="entry name" value="GroES-like_sf"/>
</dbReference>
<dbReference type="OrthoDB" id="48317at2759"/>
<dbReference type="Proteomes" id="UP000001064">
    <property type="component" value="Unassembled WGS sequence"/>
</dbReference>
<dbReference type="Pfam" id="PF00107">
    <property type="entry name" value="ADH_zinc_N"/>
    <property type="match status" value="1"/>
</dbReference>
<dbReference type="PANTHER" id="PTHR48106:SF13">
    <property type="entry name" value="QUINONE OXIDOREDUCTASE-RELATED"/>
    <property type="match status" value="1"/>
</dbReference>
<feature type="domain" description="Enoyl reductase (ER)" evidence="4">
    <location>
        <begin position="11"/>
        <end position="320"/>
    </location>
</feature>
<dbReference type="AlphaFoldDB" id="F0ZBU5"/>
<dbReference type="FunFam" id="3.40.50.720:FF:000053">
    <property type="entry name" value="Quinone oxidoreductase 1"/>
    <property type="match status" value="1"/>
</dbReference>
<keyword evidence="6" id="KW-1185">Reference proteome</keyword>
<dbReference type="InParanoid" id="F0ZBU5"/>
<evidence type="ECO:0000313" key="6">
    <source>
        <dbReference type="Proteomes" id="UP000001064"/>
    </source>
</evidence>
<evidence type="ECO:0000313" key="5">
    <source>
        <dbReference type="EMBL" id="EGC38601.1"/>
    </source>
</evidence>
<dbReference type="InterPro" id="IPR020843">
    <property type="entry name" value="ER"/>
</dbReference>
<dbReference type="PROSITE" id="PS01162">
    <property type="entry name" value="QOR_ZETA_CRYSTAL"/>
    <property type="match status" value="1"/>
</dbReference>
<dbReference type="OMA" id="KGMTAHY"/>
<dbReference type="KEGG" id="dpp:DICPUDRAFT_96862"/>
<dbReference type="FunCoup" id="F0ZBU5">
    <property type="interactions" value="89"/>
</dbReference>
<reference evidence="6" key="1">
    <citation type="journal article" date="2011" name="Genome Biol.">
        <title>Comparative genomics of the social amoebae Dictyostelium discoideum and Dictyostelium purpureum.</title>
        <authorList>
            <consortium name="US DOE Joint Genome Institute (JGI-PGF)"/>
            <person name="Sucgang R."/>
            <person name="Kuo A."/>
            <person name="Tian X."/>
            <person name="Salerno W."/>
            <person name="Parikh A."/>
            <person name="Feasley C.L."/>
            <person name="Dalin E."/>
            <person name="Tu H."/>
            <person name="Huang E."/>
            <person name="Barry K."/>
            <person name="Lindquist E."/>
            <person name="Shapiro H."/>
            <person name="Bruce D."/>
            <person name="Schmutz J."/>
            <person name="Salamov A."/>
            <person name="Fey P."/>
            <person name="Gaudet P."/>
            <person name="Anjard C."/>
            <person name="Babu M.M."/>
            <person name="Basu S."/>
            <person name="Bushmanova Y."/>
            <person name="van der Wel H."/>
            <person name="Katoh-Kurasawa M."/>
            <person name="Dinh C."/>
            <person name="Coutinho P.M."/>
            <person name="Saito T."/>
            <person name="Elias M."/>
            <person name="Schaap P."/>
            <person name="Kay R.R."/>
            <person name="Henrissat B."/>
            <person name="Eichinger L."/>
            <person name="Rivero F."/>
            <person name="Putnam N.H."/>
            <person name="West C.M."/>
            <person name="Loomis W.F."/>
            <person name="Chisholm R.L."/>
            <person name="Shaulsky G."/>
            <person name="Strassmann J.E."/>
            <person name="Queller D.C."/>
            <person name="Kuspa A."/>
            <person name="Grigoriev I.V."/>
        </authorList>
    </citation>
    <scope>NUCLEOTIDE SEQUENCE [LARGE SCALE GENOMIC DNA]</scope>
    <source>
        <strain evidence="6">QSDP1</strain>
    </source>
</reference>
<dbReference type="Gene3D" id="3.40.50.720">
    <property type="entry name" value="NAD(P)-binding Rossmann-like Domain"/>
    <property type="match status" value="1"/>
</dbReference>
<dbReference type="Gene3D" id="3.90.180.10">
    <property type="entry name" value="Medium-chain alcohol dehydrogenases, catalytic domain"/>
    <property type="match status" value="1"/>
</dbReference>
<dbReference type="PANTHER" id="PTHR48106">
    <property type="entry name" value="QUINONE OXIDOREDUCTASE PIG3-RELATED"/>
    <property type="match status" value="1"/>
</dbReference>
<evidence type="ECO:0000259" key="4">
    <source>
        <dbReference type="SMART" id="SM00829"/>
    </source>
</evidence>
<sequence length="330" mass="35461">MMKAVRILATGGSDKLVYESIAKPLITKETDVLIKNHFSGVNFIDTYHRSGLYKVQLPFIIGREGSGVVEQVGEKAGSKFKVGDRVCYFSADSYAEYTIVPEAAVVKLPDTVDFKTGAAVPLQGMTAHYLVRSTFKLDDSHTCLIQAGAGGLGQILIQMAKIIGAKVITTVSTEEKEKICKDLGADVVINYAQGTNLQELSKLVKQANGGVGVDVVYDGVGQSTWNQSLLSLKPLGMLCLVGNASGPVPPIDPLLLSTNGSLFLTRPTLAHYIAKPGSIEYRMNEIFEWASSGKLKISDPTIIKLENAKEAHDLLESRGSKAACTSHTNL</sequence>
<dbReference type="GeneID" id="10506999"/>
<dbReference type="EMBL" id="GL870973">
    <property type="protein sequence ID" value="EGC38601.1"/>
    <property type="molecule type" value="Genomic_DNA"/>
</dbReference>
<evidence type="ECO:0000256" key="3">
    <source>
        <dbReference type="ARBA" id="ARBA00070796"/>
    </source>
</evidence>
<protein>
    <recommendedName>
        <fullName evidence="3">Probable quinone oxidoreductase</fullName>
    </recommendedName>
</protein>
<dbReference type="RefSeq" id="XP_003284880.1">
    <property type="nucleotide sequence ID" value="XM_003284832.1"/>
</dbReference>
<dbReference type="InterPro" id="IPR002364">
    <property type="entry name" value="Quin_OxRdtase/zeta-crystal_CS"/>
</dbReference>
<keyword evidence="1" id="KW-0521">NADP</keyword>
<evidence type="ECO:0000256" key="1">
    <source>
        <dbReference type="ARBA" id="ARBA00022857"/>
    </source>
</evidence>
<dbReference type="Pfam" id="PF08240">
    <property type="entry name" value="ADH_N"/>
    <property type="match status" value="1"/>
</dbReference>
<dbReference type="InterPro" id="IPR013154">
    <property type="entry name" value="ADH-like_N"/>
</dbReference>
<dbReference type="CDD" id="cd05286">
    <property type="entry name" value="QOR2"/>
    <property type="match status" value="1"/>
</dbReference>
<organism evidence="5 6">
    <name type="scientific">Dictyostelium purpureum</name>
    <name type="common">Slime mold</name>
    <dbReference type="NCBI Taxonomy" id="5786"/>
    <lineage>
        <taxon>Eukaryota</taxon>
        <taxon>Amoebozoa</taxon>
        <taxon>Evosea</taxon>
        <taxon>Eumycetozoa</taxon>
        <taxon>Dictyostelia</taxon>
        <taxon>Dictyosteliales</taxon>
        <taxon>Dictyosteliaceae</taxon>
        <taxon>Dictyostelium</taxon>
    </lineage>
</organism>
<gene>
    <name evidence="5" type="ORF">DICPUDRAFT_96862</name>
</gene>
<dbReference type="GO" id="GO:0005829">
    <property type="term" value="C:cytosol"/>
    <property type="evidence" value="ECO:0000318"/>
    <property type="project" value="GO_Central"/>
</dbReference>
<dbReference type="InterPro" id="IPR047618">
    <property type="entry name" value="QOR-like"/>
</dbReference>